<dbReference type="EMBL" id="DACRBY010000001">
    <property type="protein sequence ID" value="HAS8538463.1"/>
    <property type="molecule type" value="Genomic_DNA"/>
</dbReference>
<evidence type="ECO:0000313" key="3">
    <source>
        <dbReference type="EMBL" id="HAS8538463.1"/>
    </source>
</evidence>
<keyword evidence="2" id="KW-0732">Signal</keyword>
<comment type="caution">
    <text evidence="3">The sequence shown here is derived from an EMBL/GenBank/DDBJ whole genome shotgun (WGS) entry which is preliminary data.</text>
</comment>
<feature type="chain" id="PRO_5034032009" evidence="2">
    <location>
        <begin position="24"/>
        <end position="729"/>
    </location>
</feature>
<protein>
    <submittedName>
        <fullName evidence="3">Uncharacterized protein</fullName>
    </submittedName>
</protein>
<evidence type="ECO:0000256" key="2">
    <source>
        <dbReference type="SAM" id="SignalP"/>
    </source>
</evidence>
<dbReference type="AlphaFoldDB" id="A0A8H9K5Z7"/>
<dbReference type="Proteomes" id="UP000863257">
    <property type="component" value="Unassembled WGS sequence"/>
</dbReference>
<organism evidence="3">
    <name type="scientific">Vibrio vulnificus</name>
    <dbReference type="NCBI Taxonomy" id="672"/>
    <lineage>
        <taxon>Bacteria</taxon>
        <taxon>Pseudomonadati</taxon>
        <taxon>Pseudomonadota</taxon>
        <taxon>Gammaproteobacteria</taxon>
        <taxon>Vibrionales</taxon>
        <taxon>Vibrionaceae</taxon>
        <taxon>Vibrio</taxon>
    </lineage>
</organism>
<sequence>MKRLPFNSIFLAIALSGSGAAFAVTPTQPAVDGEISNLAELRWLSQNSSAWSRDWALVADIDATDTKDWNSGAGFMPIGNNTEKYVASFDGNGHSISNLYINRPFTDFVGLFGYISGANEISNLVIKSANLTGSSVVGVLSGAVSGGVLSNIEVIDSRSKSTNSNGYASGFVALAYGIEGHDIQIENSNVHSRGGASGFASSGSGLVSFSNIQLSGKIVSDNFIAGGVIVGINSFGTWSNVQVDVDVTGGDNVGGFGAQLNNGNLNNVSVNGRVLSKGNEAGGLIGGMGARIRVDGCSFNGIVESSDRVGGLATDISLHQNSYKNCVVSAHLKGESAVGGAFGIVTSSSVEFNNLIVTEHSVVEGDRYVGGLIGASSGAASSSGLNVSSSAKVIGNSYTGGLVGAYIGWRPLSFERSYFDGVVDGVGNVGAVVGGLPSEIIFAGSGLSLYGKDAYELVLKDSYVKPVFNSNSDSFLVSGDLSKAKVNLEGFFAEQNRDDHNSDYVAQLFNVPPKERVITDSYYGYSRQQSLPTDVKFLAKTKFEDPESFVGFAFSTPWKNDLWGFDYDTGSPVLNAPEIPVFTVPNESSQGIEDLKFDVGSEVQFTVNAIMESSGTDDDVKYAIVGDKHGFSSVDDYGLVSIAPTKPEHVGEHSLVIVAKHGNSFNAMHPFKVQIQSPVEPDSPDVNDGDKDNNHLVIDHNVNLSGGSINPFALFALFGLGAFLRFRRV</sequence>
<keyword evidence="1" id="KW-1133">Transmembrane helix</keyword>
<keyword evidence="1" id="KW-0812">Transmembrane</keyword>
<gene>
    <name evidence="3" type="ORF">I7730_01455</name>
</gene>
<evidence type="ECO:0000256" key="1">
    <source>
        <dbReference type="SAM" id="Phobius"/>
    </source>
</evidence>
<keyword evidence="1" id="KW-0472">Membrane</keyword>
<name>A0A8H9K5Z7_VIBVL</name>
<dbReference type="Gene3D" id="2.160.20.110">
    <property type="match status" value="2"/>
</dbReference>
<feature type="transmembrane region" description="Helical" evidence="1">
    <location>
        <begin position="709"/>
        <end position="726"/>
    </location>
</feature>
<proteinExistence type="predicted"/>
<reference evidence="3" key="1">
    <citation type="journal article" date="2018" name="Genome Biol.">
        <title>SKESA: strategic k-mer extension for scrupulous assemblies.</title>
        <authorList>
            <person name="Souvorov A."/>
            <person name="Agarwala R."/>
            <person name="Lipman D.J."/>
        </authorList>
    </citation>
    <scope>NUCLEOTIDE SEQUENCE</scope>
    <source>
        <strain evidence="3">BCW_3452</strain>
    </source>
</reference>
<reference evidence="3" key="2">
    <citation type="submission" date="2019-01" db="EMBL/GenBank/DDBJ databases">
        <authorList>
            <consortium name="NCBI Pathogen Detection Project"/>
        </authorList>
    </citation>
    <scope>NUCLEOTIDE SEQUENCE</scope>
    <source>
        <strain evidence="3">BCW_3452</strain>
    </source>
</reference>
<accession>A0A8H9K5Z7</accession>
<feature type="signal peptide" evidence="2">
    <location>
        <begin position="1"/>
        <end position="23"/>
    </location>
</feature>